<dbReference type="Proteomes" id="UP001150581">
    <property type="component" value="Unassembled WGS sequence"/>
</dbReference>
<dbReference type="EMBL" id="JANBPG010000074">
    <property type="protein sequence ID" value="KAJ1900542.1"/>
    <property type="molecule type" value="Genomic_DNA"/>
</dbReference>
<protein>
    <submittedName>
        <fullName evidence="1">Uncharacterized protein</fullName>
    </submittedName>
</protein>
<organism evidence="1 2">
    <name type="scientific">Kickxella alabastrina</name>
    <dbReference type="NCBI Taxonomy" id="61397"/>
    <lineage>
        <taxon>Eukaryota</taxon>
        <taxon>Fungi</taxon>
        <taxon>Fungi incertae sedis</taxon>
        <taxon>Zoopagomycota</taxon>
        <taxon>Kickxellomycotina</taxon>
        <taxon>Kickxellomycetes</taxon>
        <taxon>Kickxellales</taxon>
        <taxon>Kickxellaceae</taxon>
        <taxon>Kickxella</taxon>
    </lineage>
</organism>
<sequence>MSARVASKYSNLPDIDLDQPDVYETTDEPQEMDLDIDQPATISEDISTESVSATQAAERFRQASGDEPPKTALARYQKSLFRTLQLDSLPGGLEVGGLTESKEQRLRRLVYETQELKEQIEKEEGGAAGGGKGSVGGNKEGSVELMKLACGLNEELAFLGRQIGDGSGLVSRELWQRLDGTPTATASGAEGKKLRPKEEPSVLEQRIAGLEKILGNSSSGNHNQQRSLVDSVSRLRQQMDVLADPNRVDGIQRRIKQVLVDMERLDLAQTQATRALQSSEDPSKGQRLDPAVVKKIDEVYEKLMAVDALVELAPAAARRLQTLAKLHVEASDAVAGIKRIEREQGAVKEELGTMGEVAEGLRKAIGENSLTLKDNMLHLDARIKTLSERLQKIGH</sequence>
<evidence type="ECO:0000313" key="1">
    <source>
        <dbReference type="EMBL" id="KAJ1900542.1"/>
    </source>
</evidence>
<proteinExistence type="predicted"/>
<accession>A0ACC1ITB5</accession>
<reference evidence="1" key="1">
    <citation type="submission" date="2022-07" db="EMBL/GenBank/DDBJ databases">
        <title>Phylogenomic reconstructions and comparative analyses of Kickxellomycotina fungi.</title>
        <authorList>
            <person name="Reynolds N.K."/>
            <person name="Stajich J.E."/>
            <person name="Barry K."/>
            <person name="Grigoriev I.V."/>
            <person name="Crous P."/>
            <person name="Smith M.E."/>
        </authorList>
    </citation>
    <scope>NUCLEOTIDE SEQUENCE</scope>
    <source>
        <strain evidence="1">Benny 63K</strain>
    </source>
</reference>
<gene>
    <name evidence="1" type="ORF">LPJ66_001399</name>
</gene>
<comment type="caution">
    <text evidence="1">The sequence shown here is derived from an EMBL/GenBank/DDBJ whole genome shotgun (WGS) entry which is preliminary data.</text>
</comment>
<evidence type="ECO:0000313" key="2">
    <source>
        <dbReference type="Proteomes" id="UP001150581"/>
    </source>
</evidence>
<keyword evidence="2" id="KW-1185">Reference proteome</keyword>
<name>A0ACC1ITB5_9FUNG</name>